<keyword evidence="5 7" id="KW-1133">Transmembrane helix</keyword>
<feature type="transmembrane region" description="Helical" evidence="7">
    <location>
        <begin position="6"/>
        <end position="22"/>
    </location>
</feature>
<dbReference type="AlphaFoldDB" id="A0A9D1KAP3"/>
<dbReference type="GO" id="GO:0005886">
    <property type="term" value="C:plasma membrane"/>
    <property type="evidence" value="ECO:0007669"/>
    <property type="project" value="UniProtKB-SubCell"/>
</dbReference>
<feature type="transmembrane region" description="Helical" evidence="7">
    <location>
        <begin position="98"/>
        <end position="117"/>
    </location>
</feature>
<reference evidence="8" key="1">
    <citation type="submission" date="2020-10" db="EMBL/GenBank/DDBJ databases">
        <authorList>
            <person name="Gilroy R."/>
        </authorList>
    </citation>
    <scope>NUCLEOTIDE SEQUENCE</scope>
    <source>
        <strain evidence="8">ChiHecec3B27-6122</strain>
    </source>
</reference>
<name>A0A9D1KAP3_9FIRM</name>
<feature type="transmembrane region" description="Helical" evidence="7">
    <location>
        <begin position="43"/>
        <end position="61"/>
    </location>
</feature>
<dbReference type="Proteomes" id="UP000886876">
    <property type="component" value="Unassembled WGS sequence"/>
</dbReference>
<comment type="caution">
    <text evidence="8">The sequence shown here is derived from an EMBL/GenBank/DDBJ whole genome shotgun (WGS) entry which is preliminary data.</text>
</comment>
<evidence type="ECO:0000256" key="6">
    <source>
        <dbReference type="ARBA" id="ARBA00023136"/>
    </source>
</evidence>
<evidence type="ECO:0000256" key="2">
    <source>
        <dbReference type="ARBA" id="ARBA00005262"/>
    </source>
</evidence>
<feature type="transmembrane region" description="Helical" evidence="7">
    <location>
        <begin position="73"/>
        <end position="91"/>
    </location>
</feature>
<reference evidence="8" key="2">
    <citation type="journal article" date="2021" name="PeerJ">
        <title>Extensive microbial diversity within the chicken gut microbiome revealed by metagenomics and culture.</title>
        <authorList>
            <person name="Gilroy R."/>
            <person name="Ravi A."/>
            <person name="Getino M."/>
            <person name="Pursley I."/>
            <person name="Horton D.L."/>
            <person name="Alikhan N.F."/>
            <person name="Baker D."/>
            <person name="Gharbi K."/>
            <person name="Hall N."/>
            <person name="Watson M."/>
            <person name="Adriaenssens E.M."/>
            <person name="Foster-Nyarko E."/>
            <person name="Jarju S."/>
            <person name="Secka A."/>
            <person name="Antonio M."/>
            <person name="Oren A."/>
            <person name="Chaudhuri R.R."/>
            <person name="La Ragione R."/>
            <person name="Hildebrand F."/>
            <person name="Pallen M.J."/>
        </authorList>
    </citation>
    <scope>NUCLEOTIDE SEQUENCE</scope>
    <source>
        <strain evidence="8">ChiHecec3B27-6122</strain>
    </source>
</reference>
<evidence type="ECO:0000256" key="3">
    <source>
        <dbReference type="ARBA" id="ARBA00022475"/>
    </source>
</evidence>
<comment type="similarity">
    <text evidence="2">Belongs to the chromate ion transporter (CHR) (TC 2.A.51) family.</text>
</comment>
<evidence type="ECO:0000256" key="4">
    <source>
        <dbReference type="ARBA" id="ARBA00022692"/>
    </source>
</evidence>
<dbReference type="Pfam" id="PF02417">
    <property type="entry name" value="Chromate_transp"/>
    <property type="match status" value="1"/>
</dbReference>
<keyword evidence="4 7" id="KW-0812">Transmembrane</keyword>
<keyword evidence="3" id="KW-1003">Cell membrane</keyword>
<proteinExistence type="inferred from homology"/>
<comment type="subcellular location">
    <subcellularLocation>
        <location evidence="1">Cell membrane</location>
        <topology evidence="1">Multi-pass membrane protein</topology>
    </subcellularLocation>
</comment>
<dbReference type="EMBL" id="DVJS01000266">
    <property type="protein sequence ID" value="HIS98457.1"/>
    <property type="molecule type" value="Genomic_DNA"/>
</dbReference>
<organism evidence="8 9">
    <name type="scientific">Candidatus Scatomorpha pullistercoris</name>
    <dbReference type="NCBI Taxonomy" id="2840929"/>
    <lineage>
        <taxon>Bacteria</taxon>
        <taxon>Bacillati</taxon>
        <taxon>Bacillota</taxon>
        <taxon>Clostridia</taxon>
        <taxon>Eubacteriales</taxon>
        <taxon>Candidatus Scatomorpha</taxon>
    </lineage>
</organism>
<sequence>VLATLGTILPGTVIVLIIASMLDKFRGNKYVDAAFYGLRPASTGLIAAAGVSVVGIALLNTELYAVTGKLTDLVSIRAVILAVALWVLTNVVKPTKKLHPVVFIALSAVVGIVFSFAGA</sequence>
<evidence type="ECO:0000256" key="1">
    <source>
        <dbReference type="ARBA" id="ARBA00004651"/>
    </source>
</evidence>
<gene>
    <name evidence="8" type="ORF">IAD42_10815</name>
</gene>
<accession>A0A9D1KAP3</accession>
<evidence type="ECO:0000313" key="9">
    <source>
        <dbReference type="Proteomes" id="UP000886876"/>
    </source>
</evidence>
<protein>
    <submittedName>
        <fullName evidence="8">Chromate transporter</fullName>
    </submittedName>
</protein>
<evidence type="ECO:0000256" key="5">
    <source>
        <dbReference type="ARBA" id="ARBA00022989"/>
    </source>
</evidence>
<keyword evidence="6 7" id="KW-0472">Membrane</keyword>
<feature type="non-terminal residue" evidence="8">
    <location>
        <position position="1"/>
    </location>
</feature>
<dbReference type="InterPro" id="IPR003370">
    <property type="entry name" value="Chromate_transpt"/>
</dbReference>
<evidence type="ECO:0000256" key="7">
    <source>
        <dbReference type="SAM" id="Phobius"/>
    </source>
</evidence>
<evidence type="ECO:0000313" key="8">
    <source>
        <dbReference type="EMBL" id="HIS98457.1"/>
    </source>
</evidence>
<dbReference type="GO" id="GO:0015109">
    <property type="term" value="F:chromate transmembrane transporter activity"/>
    <property type="evidence" value="ECO:0007669"/>
    <property type="project" value="InterPro"/>
</dbReference>